<evidence type="ECO:0000256" key="2">
    <source>
        <dbReference type="ARBA" id="ARBA00022857"/>
    </source>
</evidence>
<dbReference type="PRINTS" id="PR00081">
    <property type="entry name" value="GDHRDH"/>
</dbReference>
<comment type="similarity">
    <text evidence="1 4">Belongs to the short-chain dehydrogenases/reductases (SDR) family.</text>
</comment>
<evidence type="ECO:0000256" key="4">
    <source>
        <dbReference type="RuleBase" id="RU000363"/>
    </source>
</evidence>
<evidence type="ECO:0000313" key="7">
    <source>
        <dbReference type="RefSeq" id="XP_016443920.2"/>
    </source>
</evidence>
<dbReference type="GeneID" id="107769229"/>
<keyword evidence="3 5" id="KW-0560">Oxidoreductase</keyword>
<dbReference type="OrthoDB" id="1933717at2759"/>
<dbReference type="PaxDb" id="4097-A0A1S3XVL9"/>
<sequence length="630" mass="69374">MAEEIRGAATKYAVVTGANKGIGFEICRQLASQGVVVVLTARNETRGVEAVEKLKGLIGLAKENVVFQQLDVMDPSTIASLTEFIKTQFGRLDILVNNAGIGGVTADADALRAIQESSGTGGSQINWNNILTQTYELAEECLETNYYGVKRMTEAFIPLLQLSNSPRIVNVSSSMGRLKNLKHEWAKGVLSDSENLTEEKIQEVINQYLKDYKEDTLQAKGWPSFMSAYILSKAAVNAYTSVMATKHPSIQINCVCPGFVKTDINYNRGLLSMEEGAESPVRLAMQPADGPSGLFFDRKEVSSFESISTMAEKITSHENTRYAVVTGGNKGIGYETCRQLAKEGIVVVLTARDERRGIEALEKLKEEYSSNKTDDDQILFHQLDVMDPASISSLVDFIKTKFGKLDILVNNAGIGGLMVEGDVVIIKDLIEGDFVTISAENGEEDGIKKSIEGIERIVTDYELTKQCLETNFYGAKRMIEAFIPLLQLSNSPRIVNVASFLGKLKLLCNQWAIGMLSDAKSLREERVDEVLNEFIKDFKEKSIEAKGWPTYFSAYKVSKASLIAYTRVLATKYPNFRINSVCPGFCKTDVNCNTGSLTAEEGAESLVKLALVPNDGPSGLFFYRKEVTSF</sequence>
<protein>
    <recommendedName>
        <fullName evidence="5">Short-chain dehydrogenase/reductase</fullName>
        <ecNumber evidence="5">1.1.1.-</ecNumber>
    </recommendedName>
</protein>
<dbReference type="Pfam" id="PF00106">
    <property type="entry name" value="adh_short"/>
    <property type="match status" value="1"/>
</dbReference>
<dbReference type="PANTHER" id="PTHR43490">
    <property type="entry name" value="(+)-NEOMENTHOL DEHYDROGENASE"/>
    <property type="match status" value="1"/>
</dbReference>
<organism evidence="6 7">
    <name type="scientific">Nicotiana tabacum</name>
    <name type="common">Common tobacco</name>
    <dbReference type="NCBI Taxonomy" id="4097"/>
    <lineage>
        <taxon>Eukaryota</taxon>
        <taxon>Viridiplantae</taxon>
        <taxon>Streptophyta</taxon>
        <taxon>Embryophyta</taxon>
        <taxon>Tracheophyta</taxon>
        <taxon>Spermatophyta</taxon>
        <taxon>Magnoliopsida</taxon>
        <taxon>eudicotyledons</taxon>
        <taxon>Gunneridae</taxon>
        <taxon>Pentapetalae</taxon>
        <taxon>asterids</taxon>
        <taxon>lamiids</taxon>
        <taxon>Solanales</taxon>
        <taxon>Solanaceae</taxon>
        <taxon>Nicotianoideae</taxon>
        <taxon>Nicotianeae</taxon>
        <taxon>Nicotiana</taxon>
    </lineage>
</organism>
<dbReference type="AlphaFoldDB" id="A0A1S3XVL9"/>
<name>A0A1S3XVL9_TOBAC</name>
<dbReference type="Proteomes" id="UP000790787">
    <property type="component" value="Chromosome 7"/>
</dbReference>
<dbReference type="PRINTS" id="PR00080">
    <property type="entry name" value="SDRFAMILY"/>
</dbReference>
<proteinExistence type="inferred from homology"/>
<dbReference type="RefSeq" id="XP_016443920.2">
    <property type="nucleotide sequence ID" value="XM_016588434.2"/>
</dbReference>
<dbReference type="SMR" id="A0A1S3XVL9"/>
<dbReference type="OMA" id="CNQWAIG"/>
<evidence type="ECO:0000256" key="1">
    <source>
        <dbReference type="ARBA" id="ARBA00006484"/>
    </source>
</evidence>
<dbReference type="FunFam" id="3.40.50.720:FF:000312">
    <property type="entry name" value="(+)-neomenthol dehydrogenase"/>
    <property type="match status" value="1"/>
</dbReference>
<keyword evidence="2 5" id="KW-0521">NADP</keyword>
<keyword evidence="6" id="KW-1185">Reference proteome</keyword>
<evidence type="ECO:0000313" key="6">
    <source>
        <dbReference type="Proteomes" id="UP000790787"/>
    </source>
</evidence>
<dbReference type="PANTHER" id="PTHR43490:SF66">
    <property type="entry name" value="(+)-NEOMENTHOL DEHYDROGENASE-LIKE"/>
    <property type="match status" value="1"/>
</dbReference>
<dbReference type="STRING" id="4097.A0A1S3XVL9"/>
<dbReference type="Gene3D" id="3.40.50.720">
    <property type="entry name" value="NAD(P)-binding Rossmann-like Domain"/>
    <property type="match status" value="1"/>
</dbReference>
<dbReference type="InterPro" id="IPR002347">
    <property type="entry name" value="SDR_fam"/>
</dbReference>
<gene>
    <name evidence="7" type="primary">LOC107769229</name>
</gene>
<dbReference type="CDD" id="cd05324">
    <property type="entry name" value="carb_red_PTCR-like_SDR_c"/>
    <property type="match status" value="1"/>
</dbReference>
<dbReference type="Pfam" id="PF13561">
    <property type="entry name" value="adh_short_C2"/>
    <property type="match status" value="1"/>
</dbReference>
<dbReference type="EC" id="1.1.1.-" evidence="5"/>
<reference evidence="6" key="1">
    <citation type="journal article" date="2014" name="Nat. Commun.">
        <title>The tobacco genome sequence and its comparison with those of tomato and potato.</title>
        <authorList>
            <person name="Sierro N."/>
            <person name="Battey J.N."/>
            <person name="Ouadi S."/>
            <person name="Bakaher N."/>
            <person name="Bovet L."/>
            <person name="Willig A."/>
            <person name="Goepfert S."/>
            <person name="Peitsch M.C."/>
            <person name="Ivanov N.V."/>
        </authorList>
    </citation>
    <scope>NUCLEOTIDE SEQUENCE [LARGE SCALE GENOMIC DNA]</scope>
</reference>
<dbReference type="KEGG" id="nta:107769229"/>
<accession>A0A1S3XVL9</accession>
<dbReference type="GO" id="GO:0016616">
    <property type="term" value="F:oxidoreductase activity, acting on the CH-OH group of donors, NAD or NADP as acceptor"/>
    <property type="evidence" value="ECO:0007669"/>
    <property type="project" value="InterPro"/>
</dbReference>
<evidence type="ECO:0000256" key="3">
    <source>
        <dbReference type="ARBA" id="ARBA00023002"/>
    </source>
</evidence>
<evidence type="ECO:0000256" key="5">
    <source>
        <dbReference type="RuleBase" id="RU369024"/>
    </source>
</evidence>
<reference evidence="7" key="2">
    <citation type="submission" date="2025-08" db="UniProtKB">
        <authorList>
            <consortium name="RefSeq"/>
        </authorList>
    </citation>
    <scope>IDENTIFICATION</scope>
    <source>
        <tissue evidence="7">Leaf</tissue>
    </source>
</reference>
<dbReference type="RefSeq" id="XP_016443920.1">
    <property type="nucleotide sequence ID" value="XM_016588434.1"/>
</dbReference>
<dbReference type="InterPro" id="IPR036291">
    <property type="entry name" value="NAD(P)-bd_dom_sf"/>
</dbReference>
<dbReference type="InterPro" id="IPR045313">
    <property type="entry name" value="CBR1-like"/>
</dbReference>
<dbReference type="SUPFAM" id="SSF51735">
    <property type="entry name" value="NAD(P)-binding Rossmann-fold domains"/>
    <property type="match status" value="1"/>
</dbReference>